<reference evidence="1 2" key="1">
    <citation type="submission" date="2015-09" db="EMBL/GenBank/DDBJ databases">
        <title>Trachymyrmex cornetzi WGS genome.</title>
        <authorList>
            <person name="Nygaard S."/>
            <person name="Hu H."/>
            <person name="Boomsma J."/>
            <person name="Zhang G."/>
        </authorList>
    </citation>
    <scope>NUCLEOTIDE SEQUENCE [LARGE SCALE GENOMIC DNA]</scope>
    <source>
        <strain evidence="1">Tcor2-1</strain>
        <tissue evidence="1">Whole body</tissue>
    </source>
</reference>
<dbReference type="Proteomes" id="UP000078492">
    <property type="component" value="Unassembled WGS sequence"/>
</dbReference>
<accession>A0A151JPX8</accession>
<organism evidence="1 2">
    <name type="scientific">Trachymyrmex cornetzi</name>
    <dbReference type="NCBI Taxonomy" id="471704"/>
    <lineage>
        <taxon>Eukaryota</taxon>
        <taxon>Metazoa</taxon>
        <taxon>Ecdysozoa</taxon>
        <taxon>Arthropoda</taxon>
        <taxon>Hexapoda</taxon>
        <taxon>Insecta</taxon>
        <taxon>Pterygota</taxon>
        <taxon>Neoptera</taxon>
        <taxon>Endopterygota</taxon>
        <taxon>Hymenoptera</taxon>
        <taxon>Apocrita</taxon>
        <taxon>Aculeata</taxon>
        <taxon>Formicoidea</taxon>
        <taxon>Formicidae</taxon>
        <taxon>Myrmicinae</taxon>
        <taxon>Trachymyrmex</taxon>
    </lineage>
</organism>
<sequence>MDTYHFPASRIFNMDETGISTVQETDRVGSEGTKTCCFYHIRRKRENYNGYLCNECKWNLYTAYVHFL</sequence>
<proteinExistence type="predicted"/>
<keyword evidence="2" id="KW-1185">Reference proteome</keyword>
<gene>
    <name evidence="1" type="ORF">ALC57_01416</name>
</gene>
<evidence type="ECO:0000313" key="1">
    <source>
        <dbReference type="EMBL" id="KYN29143.1"/>
    </source>
</evidence>
<dbReference type="AlphaFoldDB" id="A0A151JPX8"/>
<evidence type="ECO:0000313" key="2">
    <source>
        <dbReference type="Proteomes" id="UP000078492"/>
    </source>
</evidence>
<protein>
    <submittedName>
        <fullName evidence="1">Uncharacterized protein</fullName>
    </submittedName>
</protein>
<dbReference type="EMBL" id="KQ978700">
    <property type="protein sequence ID" value="KYN29143.1"/>
    <property type="molecule type" value="Genomic_DNA"/>
</dbReference>
<name>A0A151JPX8_9HYME</name>